<accession>A0ABT8BUA1</accession>
<comment type="caution">
    <text evidence="1">The sequence shown here is derived from an EMBL/GenBank/DDBJ whole genome shotgun (WGS) entry which is preliminary data.</text>
</comment>
<protein>
    <recommendedName>
        <fullName evidence="3">DUF3265 domain-containing protein</fullName>
    </recommendedName>
</protein>
<dbReference type="EMBL" id="JAUFQC010000001">
    <property type="protein sequence ID" value="MDN3610258.1"/>
    <property type="molecule type" value="Genomic_DNA"/>
</dbReference>
<dbReference type="RefSeq" id="WP_290311911.1">
    <property type="nucleotide sequence ID" value="NZ_JAUFQC010000001.1"/>
</dbReference>
<evidence type="ECO:0000313" key="2">
    <source>
        <dbReference type="Proteomes" id="UP001238540"/>
    </source>
</evidence>
<evidence type="ECO:0000313" key="1">
    <source>
        <dbReference type="EMBL" id="MDN3610258.1"/>
    </source>
</evidence>
<keyword evidence="2" id="KW-1185">Reference proteome</keyword>
<gene>
    <name evidence="1" type="ORF">QWZ16_11150</name>
</gene>
<proteinExistence type="predicted"/>
<reference evidence="2" key="1">
    <citation type="journal article" date="2019" name="Int. J. Syst. Evol. Microbiol.">
        <title>The Global Catalogue of Microorganisms (GCM) 10K type strain sequencing project: providing services to taxonomists for standard genome sequencing and annotation.</title>
        <authorList>
            <consortium name="The Broad Institute Genomics Platform"/>
            <consortium name="The Broad Institute Genome Sequencing Center for Infectious Disease"/>
            <person name="Wu L."/>
            <person name="Ma J."/>
        </authorList>
    </citation>
    <scope>NUCLEOTIDE SEQUENCE [LARGE SCALE GENOMIC DNA]</scope>
    <source>
        <strain evidence="2">CECT 7398</strain>
    </source>
</reference>
<sequence length="41" mass="4685">MSTFANEAGNDPLVAEKRQQRVTYVANLYHFCYLAAFNIAF</sequence>
<name>A0ABT8BUA1_9VIBR</name>
<organism evidence="1 2">
    <name type="scientific">Vibrio ostreicida</name>
    <dbReference type="NCBI Taxonomy" id="526588"/>
    <lineage>
        <taxon>Bacteria</taxon>
        <taxon>Pseudomonadati</taxon>
        <taxon>Pseudomonadota</taxon>
        <taxon>Gammaproteobacteria</taxon>
        <taxon>Vibrionales</taxon>
        <taxon>Vibrionaceae</taxon>
        <taxon>Vibrio</taxon>
    </lineage>
</organism>
<dbReference type="Proteomes" id="UP001238540">
    <property type="component" value="Unassembled WGS sequence"/>
</dbReference>
<evidence type="ECO:0008006" key="3">
    <source>
        <dbReference type="Google" id="ProtNLM"/>
    </source>
</evidence>